<dbReference type="InterPro" id="IPR023997">
    <property type="entry name" value="TonB-dep_OMP_SusC/RagA_CS"/>
</dbReference>
<dbReference type="PROSITE" id="PS52016">
    <property type="entry name" value="TONB_DEPENDENT_REC_3"/>
    <property type="match status" value="1"/>
</dbReference>
<dbReference type="FunFam" id="2.170.130.10:FF:000003">
    <property type="entry name" value="SusC/RagA family TonB-linked outer membrane protein"/>
    <property type="match status" value="1"/>
</dbReference>
<comment type="caution">
    <text evidence="8">The sequence shown here is derived from an EMBL/GenBank/DDBJ whole genome shotgun (WGS) entry which is preliminary data.</text>
</comment>
<evidence type="ECO:0000256" key="4">
    <source>
        <dbReference type="SAM" id="SignalP"/>
    </source>
</evidence>
<dbReference type="STRING" id="1185876.BN8_02537"/>
<dbReference type="Gene3D" id="3.55.50.30">
    <property type="match status" value="1"/>
</dbReference>
<dbReference type="Pfam" id="PF13715">
    <property type="entry name" value="CarbopepD_reg_2"/>
    <property type="match status" value="1"/>
</dbReference>
<dbReference type="eggNOG" id="COG1629">
    <property type="taxonomic scope" value="Bacteria"/>
</dbReference>
<keyword evidence="9" id="KW-1185">Reference proteome</keyword>
<dbReference type="AlphaFoldDB" id="I2GHR7"/>
<feature type="chain" id="PRO_5003659554" evidence="4">
    <location>
        <begin position="28"/>
        <end position="1170"/>
    </location>
</feature>
<dbReference type="NCBIfam" id="TIGR04057">
    <property type="entry name" value="SusC_RagA_signa"/>
    <property type="match status" value="1"/>
</dbReference>
<dbReference type="InterPro" id="IPR039426">
    <property type="entry name" value="TonB-dep_rcpt-like"/>
</dbReference>
<dbReference type="SUPFAM" id="SSF49464">
    <property type="entry name" value="Carboxypeptidase regulatory domain-like"/>
    <property type="match status" value="1"/>
</dbReference>
<evidence type="ECO:0000313" key="9">
    <source>
        <dbReference type="Proteomes" id="UP000009309"/>
    </source>
</evidence>
<dbReference type="SUPFAM" id="SSF56935">
    <property type="entry name" value="Porins"/>
    <property type="match status" value="1"/>
</dbReference>
<dbReference type="InterPro" id="IPR032508">
    <property type="entry name" value="FecR_C"/>
</dbReference>
<comment type="subcellular location">
    <subcellularLocation>
        <location evidence="1">Cell outer membrane</location>
        <topology evidence="1">Multi-pass membrane protein</topology>
    </subcellularLocation>
</comment>
<keyword evidence="1 2" id="KW-0472">Membrane</keyword>
<sequence length="1170" mass="128997">MNRYVYRQFQLIGLSALLCTSDLAVMAQTSNLAKYVDKSEKSMPAPAVSLKEALNSLKEHYKVDIVFGDQVIEQYTVSPALINYNQSIEKNLEAVLSASGLKFRKLKNGTYAIVGRMSGRRGASVGVSETKSAVALTSLGEHLPMLGQTASTETSREPEKAADNPIRGKVTDEKGEGLPGVNVTIKGTTRGTTTDASGNFNLPNVDKNTVLVFSFIGYTPKEIVVGSQPVLTVSLTEESKSLNEVVVVGFGTQKKATVTGAIANVTTKDLIQSPVANISNSLVGRMPGLFAVQGSGEPGNDASTLRIRGVSTFSGAADPLILVNGIEVSNYNNIDPNEIENLTILKDASATAIYGIRGANGVIIITTKRGKVGKPQLSYTANLAVTSFTNLRKGMNSYDYARLYNEAIRNDAYVSGAVYTPRFTEADLAKYRSGEDPIFYPNTDWYSLVLRPQALQTQHNLNLNGGTEKVRYFVSAGFFSQGGQFNNTDLIKEFDANRKYKRYNFRSNFDFDVTSKLKVSLDVASQTENLSGSNWPTVRIIEGIAKANPLTSPGFIGDKLVNLPGLGTVSNPLADVFAQGYNRQFRNFLQGSVRVDYLLDFLLPGLSATGILNYQNNNTETLVNLRPLITYNAVRLPDGTVNLIPQNVEQPFSFNQVIGKNRRTYAQFGFDYKRSFGDHAVTALVNYNQTKYFDPNLAFLVPNGYQGVVGRATYNFKSRYLAEFTFGYNGTENFDVGKRFGFFPAFSLGWVPSEEPFFPKNDVVTYLKIRGSYGEVGNDRIGNDRFLYRPSAYTSATNGYFFGEVGSTQTGYVRSVEGKLGNPNVTWERAVKQNLGVEMAFWKSKISVTADVFSEERNNILANLGTVPVTVGATLPAYNLGRMRNRGFDGDIAYNDRIGAVNFFIKGNFTFARNKVLFQDEIARPFSYQYRTGQRYGQYFGLVADGLYNTWEEVNEANRPVSAWNSNRLQPGDIRYKDINGDGIINEDDAVPIGYSNFPEKIFGISLGGNYKGFDFSVLFQGADNVSLAYNRRQVRGFFENSGAVDYLINSWSAERYEQGLPIWFPRLTTGADENHNNKMSTFWVRDGSYVRLKNAELGYSLPKAVLSRLGISSTRVFVNANNLITWSSVFPGVDPEQSGTAPGSTTGGVTNEEPYPLTRVVNFGLTLKF</sequence>
<keyword evidence="1" id="KW-0998">Cell outer membrane</keyword>
<comment type="similarity">
    <text evidence="1 2">Belongs to the TonB-dependent receptor family.</text>
</comment>
<dbReference type="Gene3D" id="2.60.40.1120">
    <property type="entry name" value="Carboxypeptidase-like, regulatory domain"/>
    <property type="match status" value="1"/>
</dbReference>
<dbReference type="Gene3D" id="2.170.130.10">
    <property type="entry name" value="TonB-dependent receptor, plug domain"/>
    <property type="match status" value="1"/>
</dbReference>
<protein>
    <submittedName>
        <fullName evidence="8">Uncharacterized protein</fullName>
    </submittedName>
</protein>
<keyword evidence="4" id="KW-0732">Signal</keyword>
<keyword evidence="1" id="KW-1134">Transmembrane beta strand</keyword>
<dbReference type="InterPro" id="IPR008969">
    <property type="entry name" value="CarboxyPept-like_regulatory"/>
</dbReference>
<evidence type="ECO:0000313" key="8">
    <source>
        <dbReference type="EMBL" id="CCH53442.1"/>
    </source>
</evidence>
<feature type="region of interest" description="Disordered" evidence="3">
    <location>
        <begin position="145"/>
        <end position="178"/>
    </location>
</feature>
<evidence type="ECO:0000259" key="7">
    <source>
        <dbReference type="Pfam" id="PF16344"/>
    </source>
</evidence>
<feature type="signal peptide" evidence="4">
    <location>
        <begin position="1"/>
        <end position="27"/>
    </location>
</feature>
<keyword evidence="1" id="KW-0813">Transport</keyword>
<dbReference type="Pfam" id="PF07715">
    <property type="entry name" value="Plug"/>
    <property type="match status" value="1"/>
</dbReference>
<evidence type="ECO:0000256" key="3">
    <source>
        <dbReference type="SAM" id="MobiDB-lite"/>
    </source>
</evidence>
<proteinExistence type="inferred from homology"/>
<dbReference type="Pfam" id="PF00593">
    <property type="entry name" value="TonB_dep_Rec_b-barrel"/>
    <property type="match status" value="1"/>
</dbReference>
<accession>I2GHR7</accession>
<evidence type="ECO:0000256" key="1">
    <source>
        <dbReference type="PROSITE-ProRule" id="PRU01360"/>
    </source>
</evidence>
<feature type="domain" description="TonB-dependent receptor plug" evidence="6">
    <location>
        <begin position="255"/>
        <end position="362"/>
    </location>
</feature>
<dbReference type="InterPro" id="IPR000531">
    <property type="entry name" value="Beta-barrel_TonB"/>
</dbReference>
<feature type="domain" description="Protein FecR C-terminal" evidence="7">
    <location>
        <begin position="49"/>
        <end position="110"/>
    </location>
</feature>
<keyword evidence="1" id="KW-0812">Transmembrane</keyword>
<dbReference type="GO" id="GO:0009279">
    <property type="term" value="C:cell outer membrane"/>
    <property type="evidence" value="ECO:0007669"/>
    <property type="project" value="UniProtKB-SubCell"/>
</dbReference>
<dbReference type="InterPro" id="IPR023996">
    <property type="entry name" value="TonB-dep_OMP_SusC/RagA"/>
</dbReference>
<dbReference type="InterPro" id="IPR037066">
    <property type="entry name" value="Plug_dom_sf"/>
</dbReference>
<dbReference type="NCBIfam" id="TIGR04056">
    <property type="entry name" value="OMP_RagA_SusC"/>
    <property type="match status" value="1"/>
</dbReference>
<dbReference type="Pfam" id="PF16344">
    <property type="entry name" value="FecR_C"/>
    <property type="match status" value="1"/>
</dbReference>
<evidence type="ECO:0000259" key="6">
    <source>
        <dbReference type="Pfam" id="PF07715"/>
    </source>
</evidence>
<dbReference type="InterPro" id="IPR012910">
    <property type="entry name" value="Plug_dom"/>
</dbReference>
<dbReference type="RefSeq" id="WP_009282024.1">
    <property type="nucleotide sequence ID" value="NZ_CAIT01000006.1"/>
</dbReference>
<name>I2GHR7_9BACT</name>
<dbReference type="Proteomes" id="UP000009309">
    <property type="component" value="Unassembled WGS sequence"/>
</dbReference>
<keyword evidence="2" id="KW-0798">TonB box</keyword>
<organism evidence="8 9">
    <name type="scientific">Fibrisoma limi BUZ 3</name>
    <dbReference type="NCBI Taxonomy" id="1185876"/>
    <lineage>
        <taxon>Bacteria</taxon>
        <taxon>Pseudomonadati</taxon>
        <taxon>Bacteroidota</taxon>
        <taxon>Cytophagia</taxon>
        <taxon>Cytophagales</taxon>
        <taxon>Spirosomataceae</taxon>
        <taxon>Fibrisoma</taxon>
    </lineage>
</organism>
<reference evidence="8 9" key="1">
    <citation type="journal article" date="2012" name="J. Bacteriol.">
        <title>Genome Sequence of the Filamentous Bacterium Fibrisoma limi BUZ 3T.</title>
        <authorList>
            <person name="Filippini M."/>
            <person name="Qi W."/>
            <person name="Jaenicke S."/>
            <person name="Goesmann A."/>
            <person name="Smits T.H."/>
            <person name="Bagheri H.C."/>
        </authorList>
    </citation>
    <scope>NUCLEOTIDE SEQUENCE [LARGE SCALE GENOMIC DNA]</scope>
    <source>
        <strain evidence="9">BUZ 3T</strain>
    </source>
</reference>
<feature type="domain" description="TonB-dependent receptor-like beta-barrel" evidence="5">
    <location>
        <begin position="580"/>
        <end position="1124"/>
    </location>
</feature>
<evidence type="ECO:0000256" key="2">
    <source>
        <dbReference type="RuleBase" id="RU003357"/>
    </source>
</evidence>
<dbReference type="EMBL" id="CAIT01000006">
    <property type="protein sequence ID" value="CCH53442.1"/>
    <property type="molecule type" value="Genomic_DNA"/>
</dbReference>
<gene>
    <name evidence="8" type="ORF">BN8_02537</name>
</gene>
<evidence type="ECO:0000259" key="5">
    <source>
        <dbReference type="Pfam" id="PF00593"/>
    </source>
</evidence>